<feature type="domain" description="Secreted protein CSS2 C-terminal" evidence="2">
    <location>
        <begin position="186"/>
        <end position="288"/>
    </location>
</feature>
<evidence type="ECO:0000256" key="1">
    <source>
        <dbReference type="SAM" id="SignalP"/>
    </source>
</evidence>
<feature type="chain" id="PRO_5040321095" description="Secreted protein CSS2 C-terminal domain-containing protein" evidence="1">
    <location>
        <begin position="20"/>
        <end position="308"/>
    </location>
</feature>
<protein>
    <recommendedName>
        <fullName evidence="2">Secreted protein CSS2 C-terminal domain-containing protein</fullName>
    </recommendedName>
</protein>
<keyword evidence="4" id="KW-1185">Reference proteome</keyword>
<keyword evidence="1" id="KW-0732">Signal</keyword>
<evidence type="ECO:0000313" key="3">
    <source>
        <dbReference type="EMBL" id="KAH3668904.1"/>
    </source>
</evidence>
<dbReference type="RefSeq" id="XP_046063318.1">
    <property type="nucleotide sequence ID" value="XM_046203553.1"/>
</dbReference>
<reference evidence="3" key="2">
    <citation type="submission" date="2021-01" db="EMBL/GenBank/DDBJ databases">
        <authorList>
            <person name="Schikora-Tamarit M.A."/>
        </authorList>
    </citation>
    <scope>NUCLEOTIDE SEQUENCE</scope>
    <source>
        <strain evidence="3">CBS6075</strain>
    </source>
</reference>
<accession>A0A9P8PCE6</accession>
<gene>
    <name evidence="3" type="ORF">OGAPHI_002659</name>
</gene>
<organism evidence="3 4">
    <name type="scientific">Ogataea philodendri</name>
    <dbReference type="NCBI Taxonomy" id="1378263"/>
    <lineage>
        <taxon>Eukaryota</taxon>
        <taxon>Fungi</taxon>
        <taxon>Dikarya</taxon>
        <taxon>Ascomycota</taxon>
        <taxon>Saccharomycotina</taxon>
        <taxon>Pichiomycetes</taxon>
        <taxon>Pichiales</taxon>
        <taxon>Pichiaceae</taxon>
        <taxon>Ogataea</taxon>
    </lineage>
</organism>
<dbReference type="OrthoDB" id="4069830at2759"/>
<dbReference type="EMBL" id="JAEUBE010000158">
    <property type="protein sequence ID" value="KAH3668904.1"/>
    <property type="molecule type" value="Genomic_DNA"/>
</dbReference>
<reference evidence="3" key="1">
    <citation type="journal article" date="2021" name="Open Biol.">
        <title>Shared evolutionary footprints suggest mitochondrial oxidative damage underlies multiple complex I losses in fungi.</title>
        <authorList>
            <person name="Schikora-Tamarit M.A."/>
            <person name="Marcet-Houben M."/>
            <person name="Nosek J."/>
            <person name="Gabaldon T."/>
        </authorList>
    </citation>
    <scope>NUCLEOTIDE SEQUENCE</scope>
    <source>
        <strain evidence="3">CBS6075</strain>
    </source>
</reference>
<dbReference type="Proteomes" id="UP000769157">
    <property type="component" value="Unassembled WGS sequence"/>
</dbReference>
<feature type="signal peptide" evidence="1">
    <location>
        <begin position="1"/>
        <end position="19"/>
    </location>
</feature>
<evidence type="ECO:0000259" key="2">
    <source>
        <dbReference type="Pfam" id="PF20521"/>
    </source>
</evidence>
<sequence>MKFCCALLYLNLVAKMVQGLTLYNNSGWMSLGNNLSALLLLQGELPQYIYESTADTSFFSNTTTINSYGLVDLASIMINSVNGSATNLTKRDTGSSGMDKVFQLLGLDINAGLVTQLATMGVGASGSTTATVFSNSTQLSKRDTQYCSSGIQIVWDYVKTAGRNTYKKFTWQNMEWAWGGFERINEQQSYILASASTIASWVKGSSTKSECKGFTYVLKDNNYPNDYWIVGGAPWTTGNNCDTTASLNTITEALEESWKDVINRKMVGNCARLHNGGTWYTDVRVLTAETAADCGLNLWNYQCDNYVN</sequence>
<comment type="caution">
    <text evidence="3">The sequence shown here is derived from an EMBL/GenBank/DDBJ whole genome shotgun (WGS) entry which is preliminary data.</text>
</comment>
<dbReference type="AlphaFoldDB" id="A0A9P8PCE6"/>
<evidence type="ECO:0000313" key="4">
    <source>
        <dbReference type="Proteomes" id="UP000769157"/>
    </source>
</evidence>
<dbReference type="Pfam" id="PF20521">
    <property type="entry name" value="DUF6736"/>
    <property type="match status" value="1"/>
</dbReference>
<dbReference type="GeneID" id="70234626"/>
<name>A0A9P8PCE6_9ASCO</name>
<proteinExistence type="predicted"/>
<dbReference type="InterPro" id="IPR046624">
    <property type="entry name" value="CSS2_C"/>
</dbReference>